<accession>A0A6P1XYD3</accession>
<dbReference type="RefSeq" id="WP_162662124.1">
    <property type="nucleotide sequence ID" value="NZ_CP048020.1"/>
</dbReference>
<sequence>MHLHKKAGAVVLLTAIAIHLYAFDSGFTLGLKANFSGSYTDPHIGKKDMEYLGAQFMRGMVGFVMSGEAELAYAFDAVRYFNCQTNDVFSGLGLAFNLGIGQGFSGQISGSNGVEVYCRVYMTPIVTFGTAVKAMFFQNRFALGFGLGGKMLADPQPTYELYTNLNEKQLKELKQEGADFYPETGTLYIPKSMMEKMNPLGLTLKTSIEYNQPVISRMDLTVGAYMSYTIYKPGYVSLPRKLMENAKKVNPKIDFEKDKLKSFYMNNFDFGISLGLLFKV</sequence>
<dbReference type="AlphaFoldDB" id="A0A6P1XYD3"/>
<evidence type="ECO:0008006" key="3">
    <source>
        <dbReference type="Google" id="ProtNLM"/>
    </source>
</evidence>
<protein>
    <recommendedName>
        <fullName evidence="3">Outer membrane protein beta-barrel domain-containing protein</fullName>
    </recommendedName>
</protein>
<dbReference type="EMBL" id="CP048020">
    <property type="protein sequence ID" value="QHX42315.1"/>
    <property type="molecule type" value="Genomic_DNA"/>
</dbReference>
<organism evidence="1 2">
    <name type="scientific">Treponema vincentii</name>
    <dbReference type="NCBI Taxonomy" id="69710"/>
    <lineage>
        <taxon>Bacteria</taxon>
        <taxon>Pseudomonadati</taxon>
        <taxon>Spirochaetota</taxon>
        <taxon>Spirochaetia</taxon>
        <taxon>Spirochaetales</taxon>
        <taxon>Treponemataceae</taxon>
        <taxon>Treponema</taxon>
    </lineage>
</organism>
<name>A0A6P1XYD3_9SPIR</name>
<gene>
    <name evidence="1" type="ORF">GWP43_01360</name>
</gene>
<dbReference type="Proteomes" id="UP000464374">
    <property type="component" value="Chromosome"/>
</dbReference>
<dbReference type="KEGG" id="trz:GWP43_01360"/>
<proteinExistence type="predicted"/>
<reference evidence="1 2" key="1">
    <citation type="submission" date="2020-01" db="EMBL/GenBank/DDBJ databases">
        <title>Complete genome sequence of a human oral phylogroup 1 Treponema sp. strain ATCC 700766, originally isolated from periodontitis dental plaque.</title>
        <authorList>
            <person name="Chan Y."/>
            <person name="Huo Y.-B."/>
            <person name="Yu X.-L."/>
            <person name="Zeng H."/>
            <person name="Leung W.-K."/>
            <person name="Watt R.M."/>
        </authorList>
    </citation>
    <scope>NUCLEOTIDE SEQUENCE [LARGE SCALE GENOMIC DNA]</scope>
    <source>
        <strain evidence="1 2">OMZ 804</strain>
    </source>
</reference>
<evidence type="ECO:0000313" key="2">
    <source>
        <dbReference type="Proteomes" id="UP000464374"/>
    </source>
</evidence>
<evidence type="ECO:0000313" key="1">
    <source>
        <dbReference type="EMBL" id="QHX42315.1"/>
    </source>
</evidence>